<dbReference type="Pfam" id="PF00291">
    <property type="entry name" value="PALP"/>
    <property type="match status" value="1"/>
</dbReference>
<accession>A0A2R7Y6N7</accession>
<evidence type="ECO:0000256" key="5">
    <source>
        <dbReference type="ARBA" id="ARBA00022898"/>
    </source>
</evidence>
<dbReference type="GO" id="GO:0016740">
    <property type="term" value="F:transferase activity"/>
    <property type="evidence" value="ECO:0007669"/>
    <property type="project" value="UniProtKB-KW"/>
</dbReference>
<sequence length="318" mass="35091">MKRGVSIADVIGNTPIIRLGRSIPEDVKAEIWVKLEFMNPTGSVKDRMALYMIKKAEREGRLTKDKTIVVATTGNTGIAFAALGAALGYKVMIVIPEEMSAERFMLISHYGAEIVKVPGGESDAFAALKYGKELEEKHPDKYVFLDQWDDEANVEAHYETTGAEILQQLNSVDAFVAHIGTGGTLVGIAKRLKERNPKTLIVGAEPAECPVAYHWFYTGKEGPWGRHEIEGVGDGFVPNIIRKYRHLIDHFEVVTSDEAISMAKKLARYEGLAVGISSGANVMAAIKIARRFNLSEGSKIVTILPDYAARYFSTRLFK</sequence>
<evidence type="ECO:0000313" key="9">
    <source>
        <dbReference type="Proteomes" id="UP000244093"/>
    </source>
</evidence>
<protein>
    <submittedName>
        <fullName evidence="8">Cysteine synthase</fullName>
    </submittedName>
</protein>
<dbReference type="CDD" id="cd01561">
    <property type="entry name" value="CBS_like"/>
    <property type="match status" value="1"/>
</dbReference>
<name>A0A2R7Y6N7_9CREN</name>
<comment type="cofactor">
    <cofactor evidence="1">
        <name>pyridoxal 5'-phosphate</name>
        <dbReference type="ChEBI" id="CHEBI:597326"/>
    </cofactor>
</comment>
<dbReference type="EMBL" id="NBVN01000002">
    <property type="protein sequence ID" value="PUA33195.1"/>
    <property type="molecule type" value="Genomic_DNA"/>
</dbReference>
<keyword evidence="5" id="KW-0663">Pyridoxal phosphate</keyword>
<comment type="caution">
    <text evidence="8">The sequence shown here is derived from an EMBL/GenBank/DDBJ whole genome shotgun (WGS) entry which is preliminary data.</text>
</comment>
<dbReference type="GO" id="GO:0006535">
    <property type="term" value="P:cysteine biosynthetic process from serine"/>
    <property type="evidence" value="ECO:0007669"/>
    <property type="project" value="InterPro"/>
</dbReference>
<proteinExistence type="inferred from homology"/>
<evidence type="ECO:0000256" key="6">
    <source>
        <dbReference type="ARBA" id="ARBA00023192"/>
    </source>
</evidence>
<dbReference type="FunFam" id="3.40.50.1100:FF:000003">
    <property type="entry name" value="Cystathionine beta-synthase"/>
    <property type="match status" value="1"/>
</dbReference>
<organism evidence="8 9">
    <name type="scientific">Zestosphaera tikiterensis</name>
    <dbReference type="NCBI Taxonomy" id="1973259"/>
    <lineage>
        <taxon>Archaea</taxon>
        <taxon>Thermoproteota</taxon>
        <taxon>Thermoprotei</taxon>
        <taxon>Desulfurococcales</taxon>
        <taxon>Desulfurococcaceae</taxon>
        <taxon>Zestosphaera</taxon>
    </lineage>
</organism>
<evidence type="ECO:0000313" key="8">
    <source>
        <dbReference type="EMBL" id="PUA33195.1"/>
    </source>
</evidence>
<keyword evidence="4" id="KW-0808">Transferase</keyword>
<comment type="similarity">
    <text evidence="2">Belongs to the cysteine synthase/cystathionine beta-synthase family.</text>
</comment>
<reference evidence="8 9" key="1">
    <citation type="journal article" date="2018" name="Syst. Appl. Microbiol.">
        <title>A new symbiotic nanoarchaeote (Candidatus Nanoclepta minutus) and its host (Zestosphaera tikiterensis gen. nov., sp. nov.) from a New Zealand hot spring.</title>
        <authorList>
            <person name="St John E."/>
            <person name="Liu Y."/>
            <person name="Podar M."/>
            <person name="Stott M.B."/>
            <person name="Meneghin J."/>
            <person name="Chen Z."/>
            <person name="Lagutin K."/>
            <person name="Mitchell K."/>
            <person name="Reysenbach A.L."/>
        </authorList>
    </citation>
    <scope>NUCLEOTIDE SEQUENCE [LARGE SCALE GENOMIC DNA]</scope>
    <source>
        <strain evidence="8">NZ3</strain>
    </source>
</reference>
<gene>
    <name evidence="8" type="ORF">B7O98_01810</name>
</gene>
<evidence type="ECO:0000256" key="2">
    <source>
        <dbReference type="ARBA" id="ARBA00007103"/>
    </source>
</evidence>
<dbReference type="AlphaFoldDB" id="A0A2R7Y6N7"/>
<dbReference type="FunFam" id="3.40.50.1100:FF:000006">
    <property type="entry name" value="Cysteine synthase"/>
    <property type="match status" value="1"/>
</dbReference>
<dbReference type="Proteomes" id="UP000244093">
    <property type="component" value="Unassembled WGS sequence"/>
</dbReference>
<dbReference type="InterPro" id="IPR050214">
    <property type="entry name" value="Cys_Synth/Cystath_Beta-Synth"/>
</dbReference>
<evidence type="ECO:0000256" key="3">
    <source>
        <dbReference type="ARBA" id="ARBA00022605"/>
    </source>
</evidence>
<feature type="domain" description="Tryptophan synthase beta chain-like PALP" evidence="7">
    <location>
        <begin position="8"/>
        <end position="306"/>
    </location>
</feature>
<dbReference type="InterPro" id="IPR001926">
    <property type="entry name" value="TrpB-like_PALP"/>
</dbReference>
<dbReference type="InterPro" id="IPR001216">
    <property type="entry name" value="P-phosphate_BS"/>
</dbReference>
<keyword evidence="3" id="KW-0028">Amino-acid biosynthesis</keyword>
<dbReference type="PROSITE" id="PS00901">
    <property type="entry name" value="CYS_SYNTHASE"/>
    <property type="match status" value="1"/>
</dbReference>
<dbReference type="PANTHER" id="PTHR10314">
    <property type="entry name" value="CYSTATHIONINE BETA-SYNTHASE"/>
    <property type="match status" value="1"/>
</dbReference>
<dbReference type="InterPro" id="IPR036052">
    <property type="entry name" value="TrpB-like_PALP_sf"/>
</dbReference>
<keyword evidence="6" id="KW-0198">Cysteine biosynthesis</keyword>
<dbReference type="Gene3D" id="3.40.50.1100">
    <property type="match status" value="2"/>
</dbReference>
<evidence type="ECO:0000256" key="4">
    <source>
        <dbReference type="ARBA" id="ARBA00022679"/>
    </source>
</evidence>
<evidence type="ECO:0000256" key="1">
    <source>
        <dbReference type="ARBA" id="ARBA00001933"/>
    </source>
</evidence>
<dbReference type="SUPFAM" id="SSF53686">
    <property type="entry name" value="Tryptophan synthase beta subunit-like PLP-dependent enzymes"/>
    <property type="match status" value="1"/>
</dbReference>
<evidence type="ECO:0000259" key="7">
    <source>
        <dbReference type="Pfam" id="PF00291"/>
    </source>
</evidence>